<dbReference type="PRINTS" id="PR01434">
    <property type="entry name" value="NADHDHGNASE5"/>
</dbReference>
<evidence type="ECO:0000313" key="20">
    <source>
        <dbReference type="EMBL" id="ACY00221.1"/>
    </source>
</evidence>
<dbReference type="PANTHER" id="PTHR42829:SF2">
    <property type="entry name" value="NADH-UBIQUINONE OXIDOREDUCTASE CHAIN 5"/>
    <property type="match status" value="1"/>
</dbReference>
<dbReference type="InterPro" id="IPR001750">
    <property type="entry name" value="ND/Mrp_TM"/>
</dbReference>
<keyword evidence="5" id="KW-0679">Respiratory chain</keyword>
<dbReference type="EMBL" id="GU001953">
    <property type="protein sequence ID" value="ACY00221.1"/>
    <property type="molecule type" value="Genomic_DNA"/>
</dbReference>
<feature type="transmembrane region" description="Helical" evidence="16">
    <location>
        <begin position="162"/>
        <end position="182"/>
    </location>
</feature>
<dbReference type="GO" id="GO:0015990">
    <property type="term" value="P:electron transport coupled proton transport"/>
    <property type="evidence" value="ECO:0007669"/>
    <property type="project" value="TreeGrafter"/>
</dbReference>
<feature type="transmembrane region" description="Helical" evidence="16">
    <location>
        <begin position="414"/>
        <end position="436"/>
    </location>
</feature>
<dbReference type="GO" id="GO:0003954">
    <property type="term" value="F:NADH dehydrogenase activity"/>
    <property type="evidence" value="ECO:0007669"/>
    <property type="project" value="TreeGrafter"/>
</dbReference>
<feature type="transmembrane region" description="Helical" evidence="16">
    <location>
        <begin position="83"/>
        <end position="100"/>
    </location>
</feature>
<dbReference type="InterPro" id="IPR003945">
    <property type="entry name" value="NU5C-like"/>
</dbReference>
<protein>
    <recommendedName>
        <fullName evidence="3 16">NADH-ubiquinone oxidoreductase chain 5</fullName>
        <ecNumber evidence="2 16">7.1.1.2</ecNumber>
    </recommendedName>
</protein>
<feature type="transmembrane region" description="Helical" evidence="16">
    <location>
        <begin position="448"/>
        <end position="478"/>
    </location>
</feature>
<feature type="transmembrane region" description="Helical" evidence="16">
    <location>
        <begin position="194"/>
        <end position="221"/>
    </location>
</feature>
<keyword evidence="8" id="KW-1278">Translocase</keyword>
<evidence type="ECO:0000256" key="9">
    <source>
        <dbReference type="ARBA" id="ARBA00022982"/>
    </source>
</evidence>
<dbReference type="Pfam" id="PF06455">
    <property type="entry name" value="NADH5_C"/>
    <property type="match status" value="1"/>
</dbReference>
<dbReference type="Pfam" id="PF00361">
    <property type="entry name" value="Proton_antipo_M"/>
    <property type="match status" value="1"/>
</dbReference>
<comment type="similarity">
    <text evidence="16">Belongs to the complex I subunit 5 family.</text>
</comment>
<evidence type="ECO:0000256" key="14">
    <source>
        <dbReference type="ARBA" id="ARBA00023136"/>
    </source>
</evidence>
<feature type="transmembrane region" description="Helical" evidence="16">
    <location>
        <begin position="272"/>
        <end position="289"/>
    </location>
</feature>
<geneLocation type="mitochondrion" evidence="20"/>
<name>E2DHW0_ARCSE</name>
<proteinExistence type="inferred from homology"/>
<feature type="transmembrane region" description="Helical" evidence="16">
    <location>
        <begin position="560"/>
        <end position="582"/>
    </location>
</feature>
<evidence type="ECO:0000259" key="19">
    <source>
        <dbReference type="Pfam" id="PF06455"/>
    </source>
</evidence>
<feature type="transmembrane region" description="Helical" evidence="16">
    <location>
        <begin position="50"/>
        <end position="71"/>
    </location>
</feature>
<comment type="catalytic activity">
    <reaction evidence="15 16">
        <text>a ubiquinone + NADH + 5 H(+)(in) = a ubiquinol + NAD(+) + 4 H(+)(out)</text>
        <dbReference type="Rhea" id="RHEA:29091"/>
        <dbReference type="Rhea" id="RHEA-COMP:9565"/>
        <dbReference type="Rhea" id="RHEA-COMP:9566"/>
        <dbReference type="ChEBI" id="CHEBI:15378"/>
        <dbReference type="ChEBI" id="CHEBI:16389"/>
        <dbReference type="ChEBI" id="CHEBI:17976"/>
        <dbReference type="ChEBI" id="CHEBI:57540"/>
        <dbReference type="ChEBI" id="CHEBI:57945"/>
        <dbReference type="EC" id="7.1.1.2"/>
    </reaction>
</comment>
<dbReference type="InterPro" id="IPR010934">
    <property type="entry name" value="NADH_DH_su5_C"/>
</dbReference>
<comment type="function">
    <text evidence="16">Core subunit of the mitochondrial membrane respiratory chain NADH dehydrogenase (Complex I) which catalyzes electron transfer from NADH through the respiratory chain, using ubiquinone as an electron acceptor. Essential for the catalytic activity and assembly of complex I.</text>
</comment>
<dbReference type="EC" id="7.1.1.2" evidence="2 16"/>
<feature type="transmembrane region" description="Helical" evidence="16">
    <location>
        <begin position="372"/>
        <end position="393"/>
    </location>
</feature>
<evidence type="ECO:0000256" key="10">
    <source>
        <dbReference type="ARBA" id="ARBA00022989"/>
    </source>
</evidence>
<dbReference type="InterPro" id="IPR001516">
    <property type="entry name" value="Proton_antipo_N"/>
</dbReference>
<dbReference type="GO" id="GO:0042773">
    <property type="term" value="P:ATP synthesis coupled electron transport"/>
    <property type="evidence" value="ECO:0007669"/>
    <property type="project" value="InterPro"/>
</dbReference>
<evidence type="ECO:0000256" key="5">
    <source>
        <dbReference type="ARBA" id="ARBA00022660"/>
    </source>
</evidence>
<evidence type="ECO:0000259" key="17">
    <source>
        <dbReference type="Pfam" id="PF00361"/>
    </source>
</evidence>
<feature type="domain" description="NADH-Ubiquinone oxidoreductase (complex I) chain 5 N-terminal" evidence="18">
    <location>
        <begin position="36"/>
        <end position="83"/>
    </location>
</feature>
<keyword evidence="11 16" id="KW-0520">NAD</keyword>
<accession>E2DHW0</accession>
<dbReference type="PANTHER" id="PTHR42829">
    <property type="entry name" value="NADH-UBIQUINONE OXIDOREDUCTASE CHAIN 5"/>
    <property type="match status" value="1"/>
</dbReference>
<feature type="domain" description="NADH dehydrogenase subunit 5 C-terminal" evidence="19">
    <location>
        <begin position="384"/>
        <end position="578"/>
    </location>
</feature>
<evidence type="ECO:0000256" key="13">
    <source>
        <dbReference type="ARBA" id="ARBA00023128"/>
    </source>
</evidence>
<sequence length="583" mass="63718">MLNHFIFFALIIFGYTFILVGSVLSSVYLIEMVFWELGSVSMVFSVLVDYMSLVFIGTVMVIGGSVLIYTSWYMSDELYYKRFVSLVLLFILSMVLMILIPNLIGILIGWDGLGLTSFLLVCYYCNSKSLAASLLTALTNRIGDVLILMSIGFMIVENSWSLYQFTFGETISGLVGLLTFAAMTKSAQMPFCAWLPAAMAAPTPVSALVHSSTLVTAGVYLLIRSFKVISLDPMFMEVLEVLSLVTLCLAGTSALVCLDLKKVVALSTLSQLSVMMLSISLYAPVLAFFHLITHALFKALLFLSVGSVIHSYGNIQDIRMVGGCWSTLPKSMSAMVIAVSSLSGLPFLSGFFSKDLIVDLCYSSSMSLMEVVLVGVGIAMTSVYSLRMIWSSLFSLNMGVSPVMSSDEKLELTFPYLCLSLGALFVGYVLSGQIMGVSQFSGSSNFEIVVLVGAFLLGLFFMWANSGSLQFNLLFLFLYKKSSAFLSMLLKLVRHCFPFLLSMWCLEVVSSQVLAGVSLSLSEKLSSSLDNGWLETIGPQGMMSNLMSVSQNNEQLQKGFFMSCLGGVVSCVLVLFFFVALLF</sequence>
<evidence type="ECO:0000256" key="4">
    <source>
        <dbReference type="ARBA" id="ARBA00022448"/>
    </source>
</evidence>
<keyword evidence="4 16" id="KW-0813">Transport</keyword>
<evidence type="ECO:0000256" key="1">
    <source>
        <dbReference type="ARBA" id="ARBA00004448"/>
    </source>
</evidence>
<keyword evidence="10 16" id="KW-1133">Transmembrane helix</keyword>
<dbReference type="GO" id="GO:0008137">
    <property type="term" value="F:NADH dehydrogenase (ubiquinone) activity"/>
    <property type="evidence" value="ECO:0007669"/>
    <property type="project" value="UniProtKB-EC"/>
</dbReference>
<reference evidence="20" key="1">
    <citation type="journal article" date="2011" name="BMC Genomics">
        <title>Mitochondrial genomes and Doubly Uniparental Inheritance: new insights from Musculista senhousia sex-linked mitochondrial DNAs (Bivalvia Mytilidae).</title>
        <authorList>
            <person name="Passamonti M."/>
            <person name="Ricci A."/>
            <person name="Milani L."/>
            <person name="Ghiselli F."/>
        </authorList>
    </citation>
    <scope>NUCLEOTIDE SEQUENCE</scope>
</reference>
<keyword evidence="13 16" id="KW-0496">Mitochondrion</keyword>
<keyword evidence="12 16" id="KW-0830">Ubiquinone</keyword>
<feature type="domain" description="NADH:quinone oxidoreductase/Mrp antiporter transmembrane" evidence="17">
    <location>
        <begin position="102"/>
        <end position="375"/>
    </location>
</feature>
<evidence type="ECO:0000256" key="2">
    <source>
        <dbReference type="ARBA" id="ARBA00012944"/>
    </source>
</evidence>
<evidence type="ECO:0000256" key="7">
    <source>
        <dbReference type="ARBA" id="ARBA00022792"/>
    </source>
</evidence>
<evidence type="ECO:0000259" key="18">
    <source>
        <dbReference type="Pfam" id="PF00662"/>
    </source>
</evidence>
<dbReference type="AlphaFoldDB" id="E2DHW0"/>
<keyword evidence="7" id="KW-0999">Mitochondrion inner membrane</keyword>
<gene>
    <name evidence="20" type="primary">ND5</name>
</gene>
<dbReference type="GO" id="GO:0005743">
    <property type="term" value="C:mitochondrial inner membrane"/>
    <property type="evidence" value="ECO:0007669"/>
    <property type="project" value="UniProtKB-SubCell"/>
</dbReference>
<feature type="transmembrane region" description="Helical" evidence="16">
    <location>
        <begin position="241"/>
        <end position="260"/>
    </location>
</feature>
<evidence type="ECO:0000256" key="16">
    <source>
        <dbReference type="RuleBase" id="RU003404"/>
    </source>
</evidence>
<feature type="transmembrane region" description="Helical" evidence="16">
    <location>
        <begin position="7"/>
        <end position="30"/>
    </location>
</feature>
<keyword evidence="6 16" id="KW-0812">Transmembrane</keyword>
<keyword evidence="14 16" id="KW-0472">Membrane</keyword>
<dbReference type="Pfam" id="PF00662">
    <property type="entry name" value="Proton_antipo_N"/>
    <property type="match status" value="1"/>
</dbReference>
<organism evidence="20">
    <name type="scientific">Arcuatula senhousia</name>
    <name type="common">Asian date mussel</name>
    <name type="synonym">Musculista senhousia</name>
    <dbReference type="NCBI Taxonomy" id="1954227"/>
    <lineage>
        <taxon>Eukaryota</taxon>
        <taxon>Metazoa</taxon>
        <taxon>Spiralia</taxon>
        <taxon>Lophotrochozoa</taxon>
        <taxon>Mollusca</taxon>
        <taxon>Bivalvia</taxon>
        <taxon>Autobranchia</taxon>
        <taxon>Pteriomorphia</taxon>
        <taxon>Mytilida</taxon>
        <taxon>Mytiloidea</taxon>
        <taxon>Mytilidae</taxon>
        <taxon>Arcuatulinae</taxon>
        <taxon>Arcuatula</taxon>
    </lineage>
</organism>
<feature type="transmembrane region" description="Helical" evidence="16">
    <location>
        <begin position="334"/>
        <end position="352"/>
    </location>
</feature>
<evidence type="ECO:0000256" key="15">
    <source>
        <dbReference type="ARBA" id="ARBA00049551"/>
    </source>
</evidence>
<comment type="subcellular location">
    <subcellularLocation>
        <location evidence="1">Mitochondrion inner membrane</location>
        <topology evidence="1">Multi-pass membrane protein</topology>
    </subcellularLocation>
</comment>
<keyword evidence="9" id="KW-0249">Electron transport</keyword>
<evidence type="ECO:0000256" key="6">
    <source>
        <dbReference type="ARBA" id="ARBA00022692"/>
    </source>
</evidence>
<evidence type="ECO:0000256" key="11">
    <source>
        <dbReference type="ARBA" id="ARBA00023027"/>
    </source>
</evidence>
<evidence type="ECO:0000256" key="8">
    <source>
        <dbReference type="ARBA" id="ARBA00022967"/>
    </source>
</evidence>
<evidence type="ECO:0000256" key="3">
    <source>
        <dbReference type="ARBA" id="ARBA00021096"/>
    </source>
</evidence>
<evidence type="ECO:0000256" key="12">
    <source>
        <dbReference type="ARBA" id="ARBA00023075"/>
    </source>
</evidence>